<dbReference type="SUPFAM" id="SSF56112">
    <property type="entry name" value="Protein kinase-like (PK-like)"/>
    <property type="match status" value="1"/>
</dbReference>
<gene>
    <name evidence="1" type="ORF">SMD44_08734</name>
</gene>
<sequence>MERVPLRPGTEPDHAAAPRWLDVVAAGRAFHRALADVPRPAFLDRRRDWWALGDRVAWQECGADLVPGLRGPYAELVALYGPPPRERAQLVHGDLTGNVLFAPGLAPAVIDFSPYWRPPGFAEAVVVGDALIWHGAGAGLLRAAGPRSVPASSASWPAP</sequence>
<dbReference type="AlphaFoldDB" id="A0A1Z1WS65"/>
<dbReference type="InterPro" id="IPR011009">
    <property type="entry name" value="Kinase-like_dom_sf"/>
</dbReference>
<dbReference type="EMBL" id="CP021748">
    <property type="protein sequence ID" value="ARX89247.1"/>
    <property type="molecule type" value="Genomic_DNA"/>
</dbReference>
<evidence type="ECO:0000313" key="2">
    <source>
        <dbReference type="Proteomes" id="UP000195880"/>
    </source>
</evidence>
<accession>A0A1Z1WS65</accession>
<dbReference type="Proteomes" id="UP000195880">
    <property type="component" value="Chromosome"/>
</dbReference>
<evidence type="ECO:0000313" key="1">
    <source>
        <dbReference type="EMBL" id="ARX89247.1"/>
    </source>
</evidence>
<proteinExistence type="predicted"/>
<dbReference type="KEGG" id="salf:SMD44_08734"/>
<reference evidence="1 2" key="1">
    <citation type="submission" date="2017-05" db="EMBL/GenBank/DDBJ databases">
        <title>Streptomyces alboflavus Genome sequencing and assembly.</title>
        <authorList>
            <person name="Wang Y."/>
            <person name="Du B."/>
            <person name="Ding Y."/>
            <person name="Liu H."/>
            <person name="Hou Q."/>
            <person name="Liu K."/>
            <person name="Wang C."/>
            <person name="Yao L."/>
        </authorList>
    </citation>
    <scope>NUCLEOTIDE SEQUENCE [LARGE SCALE GENOMIC DNA]</scope>
    <source>
        <strain evidence="1 2">MDJK44</strain>
    </source>
</reference>
<name>A0A1Z1WS65_9ACTN</name>
<protein>
    <submittedName>
        <fullName evidence="1">Uncharacterized protein</fullName>
    </submittedName>
</protein>
<keyword evidence="2" id="KW-1185">Reference proteome</keyword>
<organism evidence="1 2">
    <name type="scientific">Streptomyces alboflavus</name>
    <dbReference type="NCBI Taxonomy" id="67267"/>
    <lineage>
        <taxon>Bacteria</taxon>
        <taxon>Bacillati</taxon>
        <taxon>Actinomycetota</taxon>
        <taxon>Actinomycetes</taxon>
        <taxon>Kitasatosporales</taxon>
        <taxon>Streptomycetaceae</taxon>
        <taxon>Streptomyces</taxon>
    </lineage>
</organism>